<dbReference type="EMBL" id="SMKA01000014">
    <property type="protein sequence ID" value="TDC33418.1"/>
    <property type="molecule type" value="Genomic_DNA"/>
</dbReference>
<accession>A0A4R4QD92</accession>
<feature type="coiled-coil region" evidence="1">
    <location>
        <begin position="83"/>
        <end position="110"/>
    </location>
</feature>
<evidence type="ECO:0000256" key="1">
    <source>
        <dbReference type="SAM" id="Coils"/>
    </source>
</evidence>
<evidence type="ECO:0000256" key="2">
    <source>
        <dbReference type="SAM" id="MobiDB-lite"/>
    </source>
</evidence>
<evidence type="ECO:0000313" key="4">
    <source>
        <dbReference type="Proteomes" id="UP000295075"/>
    </source>
</evidence>
<proteinExistence type="predicted"/>
<dbReference type="Proteomes" id="UP000295075">
    <property type="component" value="Unassembled WGS sequence"/>
</dbReference>
<keyword evidence="4" id="KW-1185">Reference proteome</keyword>
<reference evidence="3 4" key="1">
    <citation type="submission" date="2019-03" db="EMBL/GenBank/DDBJ databases">
        <title>Draft genome sequences of novel Actinobacteria.</title>
        <authorList>
            <person name="Sahin N."/>
            <person name="Ay H."/>
            <person name="Saygin H."/>
        </authorList>
    </citation>
    <scope>NUCLEOTIDE SEQUENCE [LARGE SCALE GENOMIC DNA]</scope>
    <source>
        <strain evidence="3 4">JCM 30547</strain>
    </source>
</reference>
<comment type="caution">
    <text evidence="3">The sequence shown here is derived from an EMBL/GenBank/DDBJ whole genome shotgun (WGS) entry which is preliminary data.</text>
</comment>
<keyword evidence="1" id="KW-0175">Coiled coil</keyword>
<feature type="region of interest" description="Disordered" evidence="2">
    <location>
        <begin position="115"/>
        <end position="134"/>
    </location>
</feature>
<gene>
    <name evidence="3" type="ORF">E1261_06190</name>
</gene>
<dbReference type="RefSeq" id="WP_132403221.1">
    <property type="nucleotide sequence ID" value="NZ_SMKA01000014.1"/>
</dbReference>
<evidence type="ECO:0000313" key="3">
    <source>
        <dbReference type="EMBL" id="TDC33418.1"/>
    </source>
</evidence>
<protein>
    <recommendedName>
        <fullName evidence="5">Transposase</fullName>
    </recommendedName>
</protein>
<name>A0A4R4QD92_9ACTN</name>
<organism evidence="3 4">
    <name type="scientific">Kribbella albertanoniae</name>
    <dbReference type="NCBI Taxonomy" id="1266829"/>
    <lineage>
        <taxon>Bacteria</taxon>
        <taxon>Bacillati</taxon>
        <taxon>Actinomycetota</taxon>
        <taxon>Actinomycetes</taxon>
        <taxon>Propionibacteriales</taxon>
        <taxon>Kribbellaceae</taxon>
        <taxon>Kribbella</taxon>
    </lineage>
</organism>
<dbReference type="AlphaFoldDB" id="A0A4R4QD92"/>
<dbReference type="OrthoDB" id="3837902at2"/>
<sequence>MTVSVGFTAVEIRELVHGYYVQPHGQKMAWLAAQGVSYVRFRDWRATVFEGDLDRRLVPREGSPMTVPSPKRTALEKARAAEAAAHAAEVAKLTERIRELEGTNDTLGKAIGLLHAMNEQEPGDAPASSDPSTS</sequence>
<evidence type="ECO:0008006" key="5">
    <source>
        <dbReference type="Google" id="ProtNLM"/>
    </source>
</evidence>